<proteinExistence type="predicted"/>
<feature type="compositionally biased region" description="Low complexity" evidence="1">
    <location>
        <begin position="109"/>
        <end position="118"/>
    </location>
</feature>
<comment type="caution">
    <text evidence="2">The sequence shown here is derived from an EMBL/GenBank/DDBJ whole genome shotgun (WGS) entry which is preliminary data.</text>
</comment>
<dbReference type="Proteomes" id="UP000681967">
    <property type="component" value="Unassembled WGS sequence"/>
</dbReference>
<evidence type="ECO:0000256" key="1">
    <source>
        <dbReference type="SAM" id="MobiDB-lite"/>
    </source>
</evidence>
<organism evidence="2 3">
    <name type="scientific">Rotaria magnacalcarata</name>
    <dbReference type="NCBI Taxonomy" id="392030"/>
    <lineage>
        <taxon>Eukaryota</taxon>
        <taxon>Metazoa</taxon>
        <taxon>Spiralia</taxon>
        <taxon>Gnathifera</taxon>
        <taxon>Rotifera</taxon>
        <taxon>Eurotatoria</taxon>
        <taxon>Bdelloidea</taxon>
        <taxon>Philodinida</taxon>
        <taxon>Philodinidae</taxon>
        <taxon>Rotaria</taxon>
    </lineage>
</organism>
<name>A0A8S3FCR5_9BILA</name>
<evidence type="ECO:0000313" key="3">
    <source>
        <dbReference type="Proteomes" id="UP000681967"/>
    </source>
</evidence>
<dbReference type="AlphaFoldDB" id="A0A8S3FCR5"/>
<reference evidence="2" key="1">
    <citation type="submission" date="2021-02" db="EMBL/GenBank/DDBJ databases">
        <authorList>
            <person name="Nowell W R."/>
        </authorList>
    </citation>
    <scope>NUCLEOTIDE SEQUENCE</scope>
</reference>
<sequence>MIVFSIPPRQPKFATATISESGYPRNIPDLCSIRANPPKDLQVLVRKGDHTGISSLITNMSLQQFRQMIGLQSSASLTISDRRISSSVRPSDNRRPYSSINNNPTQPLSSSSSSSSSSIPSLNPRLANAFKQRSQDTILQQNYPSFP</sequence>
<dbReference type="EMBL" id="CAJOBH010242972">
    <property type="protein sequence ID" value="CAF5115607.1"/>
    <property type="molecule type" value="Genomic_DNA"/>
</dbReference>
<evidence type="ECO:0000313" key="2">
    <source>
        <dbReference type="EMBL" id="CAF5115607.1"/>
    </source>
</evidence>
<accession>A0A8S3FCR5</accession>
<feature type="region of interest" description="Disordered" evidence="1">
    <location>
        <begin position="80"/>
        <end position="147"/>
    </location>
</feature>
<protein>
    <submittedName>
        <fullName evidence="2">Uncharacterized protein</fullName>
    </submittedName>
</protein>
<feature type="non-terminal residue" evidence="2">
    <location>
        <position position="147"/>
    </location>
</feature>
<gene>
    <name evidence="2" type="ORF">BYL167_LOCUS66323</name>
</gene>
<feature type="compositionally biased region" description="Polar residues" evidence="1">
    <location>
        <begin position="80"/>
        <end position="108"/>
    </location>
</feature>
<feature type="compositionally biased region" description="Polar residues" evidence="1">
    <location>
        <begin position="131"/>
        <end position="147"/>
    </location>
</feature>